<feature type="region of interest" description="Disordered" evidence="7">
    <location>
        <begin position="1"/>
        <end position="67"/>
    </location>
</feature>
<dbReference type="PANTHER" id="PTHR42920">
    <property type="entry name" value="OS03G0707200 PROTEIN-RELATED"/>
    <property type="match status" value="1"/>
</dbReference>
<feature type="transmembrane region" description="Helical" evidence="8">
    <location>
        <begin position="357"/>
        <end position="374"/>
    </location>
</feature>
<feature type="transmembrane region" description="Helical" evidence="8">
    <location>
        <begin position="240"/>
        <end position="259"/>
    </location>
</feature>
<feature type="domain" description="EamA" evidence="9">
    <location>
        <begin position="241"/>
        <end position="372"/>
    </location>
</feature>
<proteinExistence type="inferred from homology"/>
<reference evidence="11" key="1">
    <citation type="submission" date="2016-10" db="EMBL/GenBank/DDBJ databases">
        <authorList>
            <person name="Varghese N."/>
            <person name="Submissions S."/>
        </authorList>
    </citation>
    <scope>NUCLEOTIDE SEQUENCE [LARGE SCALE GENOMIC DNA]</scope>
    <source>
        <strain evidence="11">DSM 45501</strain>
    </source>
</reference>
<keyword evidence="3" id="KW-1003">Cell membrane</keyword>
<dbReference type="PANTHER" id="PTHR42920:SF5">
    <property type="entry name" value="EAMA DOMAIN-CONTAINING PROTEIN"/>
    <property type="match status" value="1"/>
</dbReference>
<feature type="transmembrane region" description="Helical" evidence="8">
    <location>
        <begin position="271"/>
        <end position="289"/>
    </location>
</feature>
<keyword evidence="5 8" id="KW-1133">Transmembrane helix</keyword>
<dbReference type="InterPro" id="IPR051258">
    <property type="entry name" value="Diverse_Substrate_Transporter"/>
</dbReference>
<dbReference type="EMBL" id="FPAT01000008">
    <property type="protein sequence ID" value="SFT78206.1"/>
    <property type="molecule type" value="Genomic_DNA"/>
</dbReference>
<feature type="transmembrane region" description="Helical" evidence="8">
    <location>
        <begin position="191"/>
        <end position="211"/>
    </location>
</feature>
<accession>A0A1I7ATH8</accession>
<sequence>MSVVPVGRCCSSLPSGRSSGSTDGPHRSWRFLLPGSGDSTTEAEREFPVSRETGTRADTGGGERRRSVQHRFGQEWNATVAQLDEASSAGRHPDGRFGALATRAFGAVPPPVLVVTGMISLQVGAAFAKQLFAMAGAFGVSAIRLTFAALVLLLVWRPALRMDRRTFLVVAGYGAMLAGMNTSIYHAFERIPLGIAVTIEFLGPLSVAVFGSRRKLDVVWALLAATGVLLLSRVEGGLDPLGVAFALLAAVFWAGYILMGAKLGDRTTGGGGLAVGMAVGAVLVLPFGVVESNTALLDPHVLAVGLVVALMSSVVPYSLELEALRRIPPRVFGVLMSLEPAVAALAGLVVLREALGAGQWLAVLCVVLASIGATRGGGRA</sequence>
<dbReference type="InterPro" id="IPR000620">
    <property type="entry name" value="EamA_dom"/>
</dbReference>
<feature type="transmembrane region" description="Helical" evidence="8">
    <location>
        <begin position="131"/>
        <end position="155"/>
    </location>
</feature>
<keyword evidence="6 8" id="KW-0472">Membrane</keyword>
<feature type="compositionally biased region" description="Basic and acidic residues" evidence="7">
    <location>
        <begin position="42"/>
        <end position="66"/>
    </location>
</feature>
<feature type="transmembrane region" description="Helical" evidence="8">
    <location>
        <begin position="331"/>
        <end position="351"/>
    </location>
</feature>
<evidence type="ECO:0000313" key="10">
    <source>
        <dbReference type="EMBL" id="SFT78206.1"/>
    </source>
</evidence>
<comment type="similarity">
    <text evidence="2">Belongs to the EamA transporter family.</text>
</comment>
<dbReference type="GO" id="GO:0005886">
    <property type="term" value="C:plasma membrane"/>
    <property type="evidence" value="ECO:0007669"/>
    <property type="project" value="UniProtKB-SubCell"/>
</dbReference>
<dbReference type="Pfam" id="PF00892">
    <property type="entry name" value="EamA"/>
    <property type="match status" value="1"/>
</dbReference>
<dbReference type="Proteomes" id="UP000199165">
    <property type="component" value="Unassembled WGS sequence"/>
</dbReference>
<organism evidence="10 11">
    <name type="scientific">Actinopolyspora righensis</name>
    <dbReference type="NCBI Taxonomy" id="995060"/>
    <lineage>
        <taxon>Bacteria</taxon>
        <taxon>Bacillati</taxon>
        <taxon>Actinomycetota</taxon>
        <taxon>Actinomycetes</taxon>
        <taxon>Actinopolysporales</taxon>
        <taxon>Actinopolysporaceae</taxon>
        <taxon>Actinopolyspora</taxon>
        <taxon>Actinopolyspora alba group</taxon>
    </lineage>
</organism>
<dbReference type="SUPFAM" id="SSF103481">
    <property type="entry name" value="Multidrug resistance efflux transporter EmrE"/>
    <property type="match status" value="2"/>
</dbReference>
<feature type="transmembrane region" description="Helical" evidence="8">
    <location>
        <begin position="218"/>
        <end position="234"/>
    </location>
</feature>
<dbReference type="AlphaFoldDB" id="A0A1I7ATH8"/>
<feature type="transmembrane region" description="Helical" evidence="8">
    <location>
        <begin position="104"/>
        <end position="125"/>
    </location>
</feature>
<evidence type="ECO:0000256" key="4">
    <source>
        <dbReference type="ARBA" id="ARBA00022692"/>
    </source>
</evidence>
<evidence type="ECO:0000256" key="6">
    <source>
        <dbReference type="ARBA" id="ARBA00023136"/>
    </source>
</evidence>
<evidence type="ECO:0000256" key="3">
    <source>
        <dbReference type="ARBA" id="ARBA00022475"/>
    </source>
</evidence>
<evidence type="ECO:0000256" key="8">
    <source>
        <dbReference type="SAM" id="Phobius"/>
    </source>
</evidence>
<evidence type="ECO:0000313" key="11">
    <source>
        <dbReference type="Proteomes" id="UP000199165"/>
    </source>
</evidence>
<comment type="subcellular location">
    <subcellularLocation>
        <location evidence="1">Cell membrane</location>
        <topology evidence="1">Multi-pass membrane protein</topology>
    </subcellularLocation>
</comment>
<keyword evidence="11" id="KW-1185">Reference proteome</keyword>
<evidence type="ECO:0000256" key="2">
    <source>
        <dbReference type="ARBA" id="ARBA00007362"/>
    </source>
</evidence>
<gene>
    <name evidence="10" type="ORF">SAMN04487904_10863</name>
</gene>
<name>A0A1I7ATH8_9ACTN</name>
<evidence type="ECO:0000256" key="7">
    <source>
        <dbReference type="SAM" id="MobiDB-lite"/>
    </source>
</evidence>
<feature type="transmembrane region" description="Helical" evidence="8">
    <location>
        <begin position="167"/>
        <end position="185"/>
    </location>
</feature>
<protein>
    <submittedName>
        <fullName evidence="10">Inner membrane transporter RhtA</fullName>
    </submittedName>
</protein>
<keyword evidence="4 8" id="KW-0812">Transmembrane</keyword>
<feature type="compositionally biased region" description="Low complexity" evidence="7">
    <location>
        <begin position="7"/>
        <end position="21"/>
    </location>
</feature>
<dbReference type="InterPro" id="IPR037185">
    <property type="entry name" value="EmrE-like"/>
</dbReference>
<evidence type="ECO:0000256" key="5">
    <source>
        <dbReference type="ARBA" id="ARBA00022989"/>
    </source>
</evidence>
<dbReference type="STRING" id="995060.SAMN04487904_10863"/>
<feature type="transmembrane region" description="Helical" evidence="8">
    <location>
        <begin position="301"/>
        <end position="319"/>
    </location>
</feature>
<evidence type="ECO:0000259" key="9">
    <source>
        <dbReference type="Pfam" id="PF00892"/>
    </source>
</evidence>
<evidence type="ECO:0000256" key="1">
    <source>
        <dbReference type="ARBA" id="ARBA00004651"/>
    </source>
</evidence>